<evidence type="ECO:0000256" key="3">
    <source>
        <dbReference type="ARBA" id="ARBA00022525"/>
    </source>
</evidence>
<feature type="disulfide bond" evidence="17">
    <location>
        <begin position="241"/>
        <end position="255"/>
    </location>
</feature>
<evidence type="ECO:0000256" key="2">
    <source>
        <dbReference type="ARBA" id="ARBA00011245"/>
    </source>
</evidence>
<dbReference type="FunCoup" id="A0A1Y2DZV2">
    <property type="interactions" value="191"/>
</dbReference>
<protein>
    <recommendedName>
        <fullName evidence="14">Phytase A</fullName>
    </recommendedName>
    <alternativeName>
        <fullName evidence="15">Histidine acid phosphatase phyA</fullName>
    </alternativeName>
    <alternativeName>
        <fullName evidence="8">Myo-inositol hexakisphosphate phosphohydrolase A</fullName>
    </alternativeName>
    <alternativeName>
        <fullName evidence="7">Myo-inositol-hexaphosphate 3-phosphohydrolase A</fullName>
    </alternativeName>
</protein>
<gene>
    <name evidence="19" type="ORF">BCR35DRAFT_185427</name>
</gene>
<feature type="active site" description="Proton donor" evidence="16">
    <location>
        <position position="338"/>
    </location>
</feature>
<evidence type="ECO:0000256" key="5">
    <source>
        <dbReference type="ARBA" id="ARBA00023157"/>
    </source>
</evidence>
<dbReference type="InterPro" id="IPR000560">
    <property type="entry name" value="His_Pase_clade-2"/>
</dbReference>
<keyword evidence="3" id="KW-0964">Secreted</keyword>
<comment type="catalytic activity">
    <reaction evidence="13">
        <text>1D-myo-inositol hexakisphosphate + H2O = 1D-myo-inositol 1,2,4,5,6-pentakisphosphate + phosphate</text>
        <dbReference type="Rhea" id="RHEA:16989"/>
        <dbReference type="ChEBI" id="CHEBI:15377"/>
        <dbReference type="ChEBI" id="CHEBI:43474"/>
        <dbReference type="ChEBI" id="CHEBI:57798"/>
        <dbReference type="ChEBI" id="CHEBI:58130"/>
        <dbReference type="EC" id="3.1.3.8"/>
    </reaction>
    <physiologicalReaction direction="left-to-right" evidence="13">
        <dbReference type="Rhea" id="RHEA:16990"/>
    </physiologicalReaction>
</comment>
<dbReference type="PANTHER" id="PTHR20963">
    <property type="entry name" value="MULTIPLE INOSITOL POLYPHOSPHATE PHOSPHATASE-RELATED"/>
    <property type="match status" value="1"/>
</dbReference>
<dbReference type="AlphaFoldDB" id="A0A1Y2DZV2"/>
<comment type="subunit">
    <text evidence="2">Monomer.</text>
</comment>
<dbReference type="Proteomes" id="UP000193467">
    <property type="component" value="Unassembled WGS sequence"/>
</dbReference>
<sequence>MPSNTHHRASWTARTCTWLSLLLSLEVSAAEHAPSFATHSAQYSPYFPSAPYQEPPPSCHVTQVNVLQRHGARYPTLGAALDMVSSLSKLQGRKSYPSELEFMRSYKYNLGVNSLLPAGALESRQAGKEVFERYCSRTRSDDCGEPFIRASLSERVVQSASNWSLAFSYEARSSPPPILTISERIGAKNPLENRCPNGPPSLKEQREWQDVFAPSIIARLETVDPPFGLDGLDIVNFAHLCAFESLALEATSPFCGLFREEDWEAIEYHGDLSKYFGFGHGNPLARGQGVGYVNELVARLTGDRTYIEQDTTQINHTLDSDSATFPLDRKIYVDFSHDNLIAPVVSLIGLFNDPPLNSTHPDPHRRWVFSEIAPFGGRLVVERLSCSAGEHVRILSSDAVQPLGSFCEGALANGLCRLSSFVKAMEMATAIGTEEYRRCF</sequence>
<dbReference type="GO" id="GO:0003993">
    <property type="term" value="F:acid phosphatase activity"/>
    <property type="evidence" value="ECO:0007669"/>
    <property type="project" value="TreeGrafter"/>
</dbReference>
<evidence type="ECO:0000256" key="17">
    <source>
        <dbReference type="PIRSR" id="PIRSR000894-2"/>
    </source>
</evidence>
<evidence type="ECO:0000256" key="12">
    <source>
        <dbReference type="ARBA" id="ARBA00043748"/>
    </source>
</evidence>
<dbReference type="PANTHER" id="PTHR20963:SF24">
    <property type="entry name" value="3-PHYTASE B"/>
    <property type="match status" value="1"/>
</dbReference>
<evidence type="ECO:0000256" key="16">
    <source>
        <dbReference type="PIRSR" id="PIRSR000894-1"/>
    </source>
</evidence>
<organism evidence="19 20">
    <name type="scientific">Leucosporidium creatinivorum</name>
    <dbReference type="NCBI Taxonomy" id="106004"/>
    <lineage>
        <taxon>Eukaryota</taxon>
        <taxon>Fungi</taxon>
        <taxon>Dikarya</taxon>
        <taxon>Basidiomycota</taxon>
        <taxon>Pucciniomycotina</taxon>
        <taxon>Microbotryomycetes</taxon>
        <taxon>Leucosporidiales</taxon>
        <taxon>Leucosporidium</taxon>
    </lineage>
</organism>
<dbReference type="EMBL" id="MCGR01000065">
    <property type="protein sequence ID" value="ORY64777.1"/>
    <property type="molecule type" value="Genomic_DNA"/>
</dbReference>
<dbReference type="OrthoDB" id="6509975at2759"/>
<feature type="chain" id="PRO_5012734142" description="Phytase A" evidence="18">
    <location>
        <begin position="31"/>
        <end position="440"/>
    </location>
</feature>
<proteinExistence type="predicted"/>
<feature type="active site" description="Nucleophile" evidence="16">
    <location>
        <position position="70"/>
    </location>
</feature>
<comment type="catalytic activity">
    <reaction evidence="11">
        <text>1D-myo-inositol 1,2,6-trisphosphate + H2O = 1D-myo-inositol 1,2-bisphosphate + phosphate</text>
        <dbReference type="Rhea" id="RHEA:77131"/>
        <dbReference type="ChEBI" id="CHEBI:15377"/>
        <dbReference type="ChEBI" id="CHEBI:43474"/>
        <dbReference type="ChEBI" id="CHEBI:195537"/>
        <dbReference type="ChEBI" id="CHEBI:195539"/>
    </reaction>
    <physiologicalReaction direction="left-to-right" evidence="11">
        <dbReference type="Rhea" id="RHEA:77132"/>
    </physiologicalReaction>
</comment>
<feature type="disulfide bond" evidence="17">
    <location>
        <begin position="59"/>
        <end position="386"/>
    </location>
</feature>
<comment type="caution">
    <text evidence="19">The sequence shown here is derived from an EMBL/GenBank/DDBJ whole genome shotgun (WGS) entry which is preliminary data.</text>
</comment>
<comment type="catalytic activity">
    <reaction evidence="10">
        <text>1D-myo-inositol 1,2-bisphosphate + H2O = 1D-myo-inositol 2-phosphate + phosphate</text>
        <dbReference type="Rhea" id="RHEA:77135"/>
        <dbReference type="ChEBI" id="CHEBI:15377"/>
        <dbReference type="ChEBI" id="CHEBI:43474"/>
        <dbReference type="ChEBI" id="CHEBI:84142"/>
        <dbReference type="ChEBI" id="CHEBI:195539"/>
    </reaction>
    <physiologicalReaction direction="left-to-right" evidence="10">
        <dbReference type="Rhea" id="RHEA:77136"/>
    </physiologicalReaction>
</comment>
<evidence type="ECO:0000256" key="8">
    <source>
        <dbReference type="ARBA" id="ARBA00042300"/>
    </source>
</evidence>
<dbReference type="Pfam" id="PF00328">
    <property type="entry name" value="His_Phos_2"/>
    <property type="match status" value="1"/>
</dbReference>
<dbReference type="CDD" id="cd07061">
    <property type="entry name" value="HP_HAP_like"/>
    <property type="match status" value="1"/>
</dbReference>
<evidence type="ECO:0000256" key="14">
    <source>
        <dbReference type="ARBA" id="ARBA00044106"/>
    </source>
</evidence>
<evidence type="ECO:0000313" key="20">
    <source>
        <dbReference type="Proteomes" id="UP000193467"/>
    </source>
</evidence>
<comment type="catalytic activity">
    <reaction evidence="9">
        <text>1D-myo-inositol 1,2,5,6-tetrakisphosphate + H2O = 1D-myo-inositol 1,2,6-trisphosphate + phosphate</text>
        <dbReference type="Rhea" id="RHEA:77119"/>
        <dbReference type="ChEBI" id="CHEBI:15377"/>
        <dbReference type="ChEBI" id="CHEBI:43474"/>
        <dbReference type="ChEBI" id="CHEBI:195535"/>
        <dbReference type="ChEBI" id="CHEBI:195537"/>
    </reaction>
    <physiologicalReaction direction="left-to-right" evidence="9">
        <dbReference type="Rhea" id="RHEA:77120"/>
    </physiologicalReaction>
</comment>
<reference evidence="19 20" key="1">
    <citation type="submission" date="2016-07" db="EMBL/GenBank/DDBJ databases">
        <title>Pervasive Adenine N6-methylation of Active Genes in Fungi.</title>
        <authorList>
            <consortium name="DOE Joint Genome Institute"/>
            <person name="Mondo S.J."/>
            <person name="Dannebaum R.O."/>
            <person name="Kuo R.C."/>
            <person name="Labutti K."/>
            <person name="Haridas S."/>
            <person name="Kuo A."/>
            <person name="Salamov A."/>
            <person name="Ahrendt S.R."/>
            <person name="Lipzen A."/>
            <person name="Sullivan W."/>
            <person name="Andreopoulos W.B."/>
            <person name="Clum A."/>
            <person name="Lindquist E."/>
            <person name="Daum C."/>
            <person name="Ramamoorthy G.K."/>
            <person name="Gryganskyi A."/>
            <person name="Culley D."/>
            <person name="Magnuson J.K."/>
            <person name="James T.Y."/>
            <person name="O'Malley M.A."/>
            <person name="Stajich J.E."/>
            <person name="Spatafora J.W."/>
            <person name="Visel A."/>
            <person name="Grigoriev I.V."/>
        </authorList>
    </citation>
    <scope>NUCLEOTIDE SEQUENCE [LARGE SCALE GENOMIC DNA]</scope>
    <source>
        <strain evidence="19 20">62-1032</strain>
    </source>
</reference>
<evidence type="ECO:0000256" key="11">
    <source>
        <dbReference type="ARBA" id="ARBA00043721"/>
    </source>
</evidence>
<evidence type="ECO:0000256" key="7">
    <source>
        <dbReference type="ARBA" id="ARBA00041857"/>
    </source>
</evidence>
<evidence type="ECO:0000256" key="6">
    <source>
        <dbReference type="ARBA" id="ARBA00023180"/>
    </source>
</evidence>
<dbReference type="PROSITE" id="PS00616">
    <property type="entry name" value="HIS_ACID_PHOSPHAT_1"/>
    <property type="match status" value="1"/>
</dbReference>
<feature type="signal peptide" evidence="18">
    <location>
        <begin position="1"/>
        <end position="30"/>
    </location>
</feature>
<evidence type="ECO:0000256" key="18">
    <source>
        <dbReference type="SAM" id="SignalP"/>
    </source>
</evidence>
<dbReference type="Gene3D" id="3.40.50.1240">
    <property type="entry name" value="Phosphoglycerate mutase-like"/>
    <property type="match status" value="1"/>
</dbReference>
<keyword evidence="4" id="KW-0378">Hydrolase</keyword>
<evidence type="ECO:0000256" key="9">
    <source>
        <dbReference type="ARBA" id="ARBA00043670"/>
    </source>
</evidence>
<evidence type="ECO:0000256" key="4">
    <source>
        <dbReference type="ARBA" id="ARBA00022801"/>
    </source>
</evidence>
<dbReference type="InterPro" id="IPR033379">
    <property type="entry name" value="Acid_Pase_AS"/>
</dbReference>
<keyword evidence="5 17" id="KW-1015">Disulfide bond</keyword>
<comment type="subcellular location">
    <subcellularLocation>
        <location evidence="1">Secreted</location>
    </subcellularLocation>
</comment>
<name>A0A1Y2DZV2_9BASI</name>
<dbReference type="GO" id="GO:0016158">
    <property type="term" value="F:inositol hexakisphosphate 3-phosphatase activity"/>
    <property type="evidence" value="ECO:0007669"/>
    <property type="project" value="UniProtKB-EC"/>
</dbReference>
<feature type="disulfide bond" evidence="17">
    <location>
        <begin position="407"/>
        <end position="416"/>
    </location>
</feature>
<dbReference type="InParanoid" id="A0A1Y2DZV2"/>
<dbReference type="PIRSF" id="PIRSF000894">
    <property type="entry name" value="Acid_phosphatase"/>
    <property type="match status" value="1"/>
</dbReference>
<comment type="catalytic activity">
    <reaction evidence="12">
        <text>1D-myo-inositol 1,2,4,5,6-pentakisphosphate + H2O = 1D-myo-inositol 1,2,5,6-tetrakisphosphate + phosphate</text>
        <dbReference type="Rhea" id="RHEA:77115"/>
        <dbReference type="ChEBI" id="CHEBI:15377"/>
        <dbReference type="ChEBI" id="CHEBI:43474"/>
        <dbReference type="ChEBI" id="CHEBI:57798"/>
        <dbReference type="ChEBI" id="CHEBI:195535"/>
    </reaction>
    <physiologicalReaction direction="left-to-right" evidence="12">
        <dbReference type="Rhea" id="RHEA:77116"/>
    </physiologicalReaction>
</comment>
<dbReference type="STRING" id="106004.A0A1Y2DZV2"/>
<keyword evidence="20" id="KW-1185">Reference proteome</keyword>
<evidence type="ECO:0000256" key="10">
    <source>
        <dbReference type="ARBA" id="ARBA00043675"/>
    </source>
</evidence>
<accession>A0A1Y2DZV2</accession>
<evidence type="ECO:0000256" key="13">
    <source>
        <dbReference type="ARBA" id="ARBA00043788"/>
    </source>
</evidence>
<dbReference type="InterPro" id="IPR029033">
    <property type="entry name" value="His_PPase_superfam"/>
</dbReference>
<dbReference type="InterPro" id="IPR016274">
    <property type="entry name" value="Histidine_acid_Pase_euk"/>
</dbReference>
<dbReference type="GO" id="GO:0005576">
    <property type="term" value="C:extracellular region"/>
    <property type="evidence" value="ECO:0007669"/>
    <property type="project" value="UniProtKB-SubCell"/>
</dbReference>
<evidence type="ECO:0000256" key="1">
    <source>
        <dbReference type="ARBA" id="ARBA00004613"/>
    </source>
</evidence>
<evidence type="ECO:0000313" key="19">
    <source>
        <dbReference type="EMBL" id="ORY64777.1"/>
    </source>
</evidence>
<evidence type="ECO:0000256" key="15">
    <source>
        <dbReference type="ARBA" id="ARBA00044262"/>
    </source>
</evidence>
<keyword evidence="18" id="KW-0732">Signal</keyword>
<dbReference type="SUPFAM" id="SSF53254">
    <property type="entry name" value="Phosphoglycerate mutase-like"/>
    <property type="match status" value="1"/>
</dbReference>
<keyword evidence="6" id="KW-0325">Glycoprotein</keyword>